<sequence>MELIENIQKTWREDTAEPILVNVDAKANEIWTSAMMEQPKQAWRWDLFFRYAAAILFLAGSLFWVLSTADFGESEQIDTLSIAPTFILRENIPGQKTKVFLPDGSIAYLNSSSSLKYLENFEGLERRVVLIGEAYFEVSKDEKKPFIVESKNIETVALGTAFNVNTFNLNEIRISLIEGKVGINHTESTDKLATLNPGKELLINPTTQQFLEQSFEIEDVIGWKLGKLVFNHASLEEVSRRLERWYGVKITVKGSVSAAWKISTVYENQSLKNVLTDLQYSKKFAYEIKDSNVTITF</sequence>
<feature type="transmembrane region" description="Helical" evidence="1">
    <location>
        <begin position="47"/>
        <end position="66"/>
    </location>
</feature>
<keyword evidence="1" id="KW-0812">Transmembrane</keyword>
<dbReference type="AlphaFoldDB" id="A0A5C7AZY5"/>
<keyword evidence="1" id="KW-1133">Transmembrane helix</keyword>
<dbReference type="Pfam" id="PF16344">
    <property type="entry name" value="FecR_C"/>
    <property type="match status" value="1"/>
</dbReference>
<protein>
    <submittedName>
        <fullName evidence="4">DUF4974 domain-containing protein</fullName>
    </submittedName>
</protein>
<feature type="domain" description="FecR protein" evidence="2">
    <location>
        <begin position="94"/>
        <end position="181"/>
    </location>
</feature>
<organism evidence="4 5">
    <name type="scientific">Algoriphagus aquimarinus</name>
    <dbReference type="NCBI Taxonomy" id="237018"/>
    <lineage>
        <taxon>Bacteria</taxon>
        <taxon>Pseudomonadati</taxon>
        <taxon>Bacteroidota</taxon>
        <taxon>Cytophagia</taxon>
        <taxon>Cytophagales</taxon>
        <taxon>Cyclobacteriaceae</taxon>
        <taxon>Algoriphagus</taxon>
    </lineage>
</organism>
<comment type="caution">
    <text evidence="4">The sequence shown here is derived from an EMBL/GenBank/DDBJ whole genome shotgun (WGS) entry which is preliminary data.</text>
</comment>
<proteinExistence type="predicted"/>
<evidence type="ECO:0000313" key="5">
    <source>
        <dbReference type="Proteomes" id="UP000321935"/>
    </source>
</evidence>
<dbReference type="PANTHER" id="PTHR30273:SF2">
    <property type="entry name" value="PROTEIN FECR"/>
    <property type="match status" value="1"/>
</dbReference>
<dbReference type="InterPro" id="IPR006860">
    <property type="entry name" value="FecR"/>
</dbReference>
<dbReference type="OrthoDB" id="1099916at2"/>
<dbReference type="GO" id="GO:0016989">
    <property type="term" value="F:sigma factor antagonist activity"/>
    <property type="evidence" value="ECO:0007669"/>
    <property type="project" value="TreeGrafter"/>
</dbReference>
<evidence type="ECO:0000313" key="4">
    <source>
        <dbReference type="EMBL" id="TXE13747.1"/>
    </source>
</evidence>
<gene>
    <name evidence="4" type="ORF">ESV85_07220</name>
</gene>
<accession>A0A5C7AZY5</accession>
<dbReference type="PANTHER" id="PTHR30273">
    <property type="entry name" value="PERIPLASMIC SIGNAL SENSOR AND SIGMA FACTOR ACTIVATOR FECR-RELATED"/>
    <property type="match status" value="1"/>
</dbReference>
<dbReference type="Pfam" id="PF04773">
    <property type="entry name" value="FecR"/>
    <property type="match status" value="1"/>
</dbReference>
<reference evidence="4 5" key="1">
    <citation type="submission" date="2019-08" db="EMBL/GenBank/DDBJ databases">
        <title>Genomes sequence of Algoriphagus aquimarinus ACAM450.</title>
        <authorList>
            <person name="Bowman J.P."/>
        </authorList>
    </citation>
    <scope>NUCLEOTIDE SEQUENCE [LARGE SCALE GENOMIC DNA]</scope>
    <source>
        <strain evidence="4 5">ACAM 450</strain>
    </source>
</reference>
<dbReference type="Proteomes" id="UP000321935">
    <property type="component" value="Unassembled WGS sequence"/>
</dbReference>
<dbReference type="EMBL" id="VORW01000002">
    <property type="protein sequence ID" value="TXE13747.1"/>
    <property type="molecule type" value="Genomic_DNA"/>
</dbReference>
<keyword evidence="1" id="KW-0472">Membrane</keyword>
<name>A0A5C7AZY5_9BACT</name>
<dbReference type="Gene3D" id="3.55.50.30">
    <property type="match status" value="1"/>
</dbReference>
<feature type="domain" description="Protein FecR C-terminal" evidence="3">
    <location>
        <begin position="227"/>
        <end position="295"/>
    </location>
</feature>
<dbReference type="Gene3D" id="2.60.120.1440">
    <property type="match status" value="1"/>
</dbReference>
<dbReference type="PIRSF" id="PIRSF018266">
    <property type="entry name" value="FecR"/>
    <property type="match status" value="1"/>
</dbReference>
<evidence type="ECO:0000259" key="2">
    <source>
        <dbReference type="Pfam" id="PF04773"/>
    </source>
</evidence>
<dbReference type="RefSeq" id="WP_146916112.1">
    <property type="nucleotide sequence ID" value="NZ_VORW01000002.1"/>
</dbReference>
<evidence type="ECO:0000256" key="1">
    <source>
        <dbReference type="SAM" id="Phobius"/>
    </source>
</evidence>
<dbReference type="InterPro" id="IPR012373">
    <property type="entry name" value="Ferrdict_sens_TM"/>
</dbReference>
<evidence type="ECO:0000259" key="3">
    <source>
        <dbReference type="Pfam" id="PF16344"/>
    </source>
</evidence>
<dbReference type="InterPro" id="IPR032508">
    <property type="entry name" value="FecR_C"/>
</dbReference>